<name>A0A8A7KC20_9FIRM</name>
<feature type="transmembrane region" description="Helical" evidence="7">
    <location>
        <begin position="74"/>
        <end position="100"/>
    </location>
</feature>
<keyword evidence="5" id="KW-0902">Two-component regulatory system</keyword>
<dbReference type="AlphaFoldDB" id="A0A8A7KC20"/>
<keyword evidence="7" id="KW-1133">Transmembrane helix</keyword>
<comment type="catalytic activity">
    <reaction evidence="1">
        <text>ATP + protein L-histidine = ADP + protein N-phospho-L-histidine.</text>
        <dbReference type="EC" id="2.7.13.3"/>
    </reaction>
</comment>
<dbReference type="GO" id="GO:0046983">
    <property type="term" value="F:protein dimerization activity"/>
    <property type="evidence" value="ECO:0007669"/>
    <property type="project" value="InterPro"/>
</dbReference>
<reference evidence="9" key="1">
    <citation type="submission" date="2019-12" db="EMBL/GenBank/DDBJ databases">
        <authorList>
            <person name="zhang j."/>
            <person name="sun C.M."/>
        </authorList>
    </citation>
    <scope>NUCLEOTIDE SEQUENCE</scope>
    <source>
        <strain evidence="9">NS-1</strain>
    </source>
</reference>
<dbReference type="Pfam" id="PF02518">
    <property type="entry name" value="HATPase_c"/>
    <property type="match status" value="1"/>
</dbReference>
<dbReference type="PROSITE" id="PS50109">
    <property type="entry name" value="HIS_KIN"/>
    <property type="match status" value="1"/>
</dbReference>
<keyword evidence="4" id="KW-0418">Kinase</keyword>
<dbReference type="EMBL" id="CP046640">
    <property type="protein sequence ID" value="QTL99403.1"/>
    <property type="molecule type" value="Genomic_DNA"/>
</dbReference>
<dbReference type="InterPro" id="IPR036259">
    <property type="entry name" value="MFS_trans_sf"/>
</dbReference>
<dbReference type="Gene3D" id="3.30.565.10">
    <property type="entry name" value="Histidine kinase-like ATPase, C-terminal domain"/>
    <property type="match status" value="1"/>
</dbReference>
<dbReference type="PANTHER" id="PTHR24421:SF40">
    <property type="entry name" value="SENSOR HISTIDINE KINASE YHCY"/>
    <property type="match status" value="1"/>
</dbReference>
<dbReference type="InterPro" id="IPR050482">
    <property type="entry name" value="Sensor_HK_TwoCompSys"/>
</dbReference>
<dbReference type="GO" id="GO:0000155">
    <property type="term" value="F:phosphorelay sensor kinase activity"/>
    <property type="evidence" value="ECO:0007669"/>
    <property type="project" value="InterPro"/>
</dbReference>
<dbReference type="Proteomes" id="UP000665020">
    <property type="component" value="Chromosome"/>
</dbReference>
<keyword evidence="3" id="KW-0808">Transferase</keyword>
<dbReference type="CDD" id="cd16917">
    <property type="entry name" value="HATPase_UhpB-NarQ-NarX-like"/>
    <property type="match status" value="1"/>
</dbReference>
<sequence>MYIDNFIKMLKIARKSSLIGIGISLTFMLAFYESPITLYTLIGYIVFGSLVGFFISLTLGLVNYISFSNKNTHISLQIIITYILSFIIFYIIALPFAYIQELSKTTLVYIALGNAVASVMVCLFFANIHEKEERIKLEQENKELAIIEERNRIARELHDSVSQNLFGINLNLNTLNYLLEHNPEKSKHMIKQLQEMIQEVQAEMRLMIYELKPLDLSKRGFLETIENLITLFKKRYNLVISFSLIGNEDFIDNEIQLTLYRIIQEALNNIVKHANASKIQISLQIQEDNIHLSIHDNGEGFNLEEIDKNNNFGIQGMEERIAQIKGKLLIESTVGEGTTIQAII</sequence>
<keyword evidence="7" id="KW-0812">Transmembrane</keyword>
<gene>
    <name evidence="9" type="ORF">GM661_16280</name>
</gene>
<feature type="transmembrane region" description="Helical" evidence="7">
    <location>
        <begin position="12"/>
        <end position="32"/>
    </location>
</feature>
<dbReference type="KEGG" id="ifn:GM661_16280"/>
<keyword evidence="10" id="KW-1185">Reference proteome</keyword>
<evidence type="ECO:0000256" key="7">
    <source>
        <dbReference type="SAM" id="Phobius"/>
    </source>
</evidence>
<dbReference type="Pfam" id="PF07730">
    <property type="entry name" value="HisKA_3"/>
    <property type="match status" value="1"/>
</dbReference>
<feature type="transmembrane region" description="Helical" evidence="7">
    <location>
        <begin position="38"/>
        <end position="62"/>
    </location>
</feature>
<dbReference type="EC" id="2.7.13.3" evidence="2"/>
<evidence type="ECO:0000256" key="6">
    <source>
        <dbReference type="SAM" id="Coils"/>
    </source>
</evidence>
<evidence type="ECO:0000256" key="2">
    <source>
        <dbReference type="ARBA" id="ARBA00012438"/>
    </source>
</evidence>
<feature type="transmembrane region" description="Helical" evidence="7">
    <location>
        <begin position="106"/>
        <end position="126"/>
    </location>
</feature>
<keyword evidence="6" id="KW-0175">Coiled coil</keyword>
<feature type="domain" description="Histidine kinase" evidence="8">
    <location>
        <begin position="156"/>
        <end position="344"/>
    </location>
</feature>
<dbReference type="PANTHER" id="PTHR24421">
    <property type="entry name" value="NITRATE/NITRITE SENSOR PROTEIN NARX-RELATED"/>
    <property type="match status" value="1"/>
</dbReference>
<keyword evidence="7" id="KW-0472">Membrane</keyword>
<evidence type="ECO:0000313" key="9">
    <source>
        <dbReference type="EMBL" id="QTL99403.1"/>
    </source>
</evidence>
<evidence type="ECO:0000256" key="4">
    <source>
        <dbReference type="ARBA" id="ARBA00022777"/>
    </source>
</evidence>
<accession>A0A8A7KC20</accession>
<evidence type="ECO:0000256" key="1">
    <source>
        <dbReference type="ARBA" id="ARBA00000085"/>
    </source>
</evidence>
<dbReference type="InterPro" id="IPR036890">
    <property type="entry name" value="HATPase_C_sf"/>
</dbReference>
<dbReference type="InterPro" id="IPR011712">
    <property type="entry name" value="Sig_transdc_His_kin_sub3_dim/P"/>
</dbReference>
<dbReference type="SUPFAM" id="SSF103473">
    <property type="entry name" value="MFS general substrate transporter"/>
    <property type="match status" value="1"/>
</dbReference>
<dbReference type="GO" id="GO:0016020">
    <property type="term" value="C:membrane"/>
    <property type="evidence" value="ECO:0007669"/>
    <property type="project" value="InterPro"/>
</dbReference>
<protein>
    <recommendedName>
        <fullName evidence="2">histidine kinase</fullName>
        <ecNumber evidence="2">2.7.13.3</ecNumber>
    </recommendedName>
</protein>
<dbReference type="InterPro" id="IPR003594">
    <property type="entry name" value="HATPase_dom"/>
</dbReference>
<dbReference type="InterPro" id="IPR005467">
    <property type="entry name" value="His_kinase_dom"/>
</dbReference>
<proteinExistence type="predicted"/>
<evidence type="ECO:0000256" key="5">
    <source>
        <dbReference type="ARBA" id="ARBA00023012"/>
    </source>
</evidence>
<dbReference type="RefSeq" id="WP_230867751.1">
    <property type="nucleotide sequence ID" value="NZ_CP046640.1"/>
</dbReference>
<evidence type="ECO:0000256" key="3">
    <source>
        <dbReference type="ARBA" id="ARBA00022679"/>
    </source>
</evidence>
<feature type="coiled-coil region" evidence="6">
    <location>
        <begin position="128"/>
        <end position="157"/>
    </location>
</feature>
<organism evidence="9 10">
    <name type="scientific">Iocasia fonsfrigidae</name>
    <dbReference type="NCBI Taxonomy" id="2682810"/>
    <lineage>
        <taxon>Bacteria</taxon>
        <taxon>Bacillati</taxon>
        <taxon>Bacillota</taxon>
        <taxon>Clostridia</taxon>
        <taxon>Halanaerobiales</taxon>
        <taxon>Halanaerobiaceae</taxon>
        <taxon>Iocasia</taxon>
    </lineage>
</organism>
<evidence type="ECO:0000259" key="8">
    <source>
        <dbReference type="PROSITE" id="PS50109"/>
    </source>
</evidence>
<evidence type="ECO:0000313" key="10">
    <source>
        <dbReference type="Proteomes" id="UP000665020"/>
    </source>
</evidence>
<dbReference type="SUPFAM" id="SSF55874">
    <property type="entry name" value="ATPase domain of HSP90 chaperone/DNA topoisomerase II/histidine kinase"/>
    <property type="match status" value="1"/>
</dbReference>
<dbReference type="Gene3D" id="1.20.5.1930">
    <property type="match status" value="1"/>
</dbReference>